<evidence type="ECO:0000256" key="1">
    <source>
        <dbReference type="SAM" id="MobiDB-lite"/>
    </source>
</evidence>
<feature type="region of interest" description="Disordered" evidence="1">
    <location>
        <begin position="95"/>
        <end position="185"/>
    </location>
</feature>
<evidence type="ECO:0000313" key="3">
    <source>
        <dbReference type="Proteomes" id="UP000735302"/>
    </source>
</evidence>
<comment type="caution">
    <text evidence="2">The sequence shown here is derived from an EMBL/GenBank/DDBJ whole genome shotgun (WGS) entry which is preliminary data.</text>
</comment>
<evidence type="ECO:0000313" key="2">
    <source>
        <dbReference type="EMBL" id="GFN86424.1"/>
    </source>
</evidence>
<keyword evidence="3" id="KW-1185">Reference proteome</keyword>
<name>A0AAV3YVF6_9GAST</name>
<reference evidence="2 3" key="1">
    <citation type="journal article" date="2021" name="Elife">
        <title>Chloroplast acquisition without the gene transfer in kleptoplastic sea slugs, Plakobranchus ocellatus.</title>
        <authorList>
            <person name="Maeda T."/>
            <person name="Takahashi S."/>
            <person name="Yoshida T."/>
            <person name="Shimamura S."/>
            <person name="Takaki Y."/>
            <person name="Nagai Y."/>
            <person name="Toyoda A."/>
            <person name="Suzuki Y."/>
            <person name="Arimoto A."/>
            <person name="Ishii H."/>
            <person name="Satoh N."/>
            <person name="Nishiyama T."/>
            <person name="Hasebe M."/>
            <person name="Maruyama T."/>
            <person name="Minagawa J."/>
            <person name="Obokata J."/>
            <person name="Shigenobu S."/>
        </authorList>
    </citation>
    <scope>NUCLEOTIDE SEQUENCE [LARGE SCALE GENOMIC DNA]</scope>
</reference>
<dbReference type="Proteomes" id="UP000735302">
    <property type="component" value="Unassembled WGS sequence"/>
</dbReference>
<feature type="compositionally biased region" description="Low complexity" evidence="1">
    <location>
        <begin position="95"/>
        <end position="127"/>
    </location>
</feature>
<gene>
    <name evidence="2" type="ORF">PoB_001293000</name>
</gene>
<dbReference type="AlphaFoldDB" id="A0AAV3YVF6"/>
<accession>A0AAV3YVF6</accession>
<protein>
    <submittedName>
        <fullName evidence="2">Uncharacterized protein</fullName>
    </submittedName>
</protein>
<feature type="compositionally biased region" description="Basic residues" evidence="1">
    <location>
        <begin position="170"/>
        <end position="179"/>
    </location>
</feature>
<organism evidence="2 3">
    <name type="scientific">Plakobranchus ocellatus</name>
    <dbReference type="NCBI Taxonomy" id="259542"/>
    <lineage>
        <taxon>Eukaryota</taxon>
        <taxon>Metazoa</taxon>
        <taxon>Spiralia</taxon>
        <taxon>Lophotrochozoa</taxon>
        <taxon>Mollusca</taxon>
        <taxon>Gastropoda</taxon>
        <taxon>Heterobranchia</taxon>
        <taxon>Euthyneura</taxon>
        <taxon>Panpulmonata</taxon>
        <taxon>Sacoglossa</taxon>
        <taxon>Placobranchoidea</taxon>
        <taxon>Plakobranchidae</taxon>
        <taxon>Plakobranchus</taxon>
    </lineage>
</organism>
<dbReference type="EMBL" id="BLXT01001518">
    <property type="protein sequence ID" value="GFN86424.1"/>
    <property type="molecule type" value="Genomic_DNA"/>
</dbReference>
<proteinExistence type="predicted"/>
<sequence length="185" mass="19962">MGCQEIPTLPNSETKIISADEEEQLIQLFIMMANVPYPCIPHYKLFIKNSLIRPNNIAQWPIFEEIETAEVQALGEVAKDSVKYWLVASSRETGATGGALETTASTSTDPPVQTTSSSPEESTSPVSRSKRSVAGGKRAASTSVADASPAKSAKVEEAAEEAMETDAKSGHRHGHHPPLRVKYLL</sequence>